<feature type="compositionally biased region" description="Pro residues" evidence="2">
    <location>
        <begin position="18"/>
        <end position="30"/>
    </location>
</feature>
<dbReference type="EMBL" id="HG670352">
    <property type="protein sequence ID" value="CDI76298.1"/>
    <property type="molecule type" value="Genomic_DNA"/>
</dbReference>
<keyword evidence="5" id="KW-1185">Reference proteome</keyword>
<evidence type="ECO:0000256" key="2">
    <source>
        <dbReference type="SAM" id="MobiDB-lite"/>
    </source>
</evidence>
<feature type="compositionally biased region" description="Low complexity" evidence="2">
    <location>
        <begin position="209"/>
        <end position="232"/>
    </location>
</feature>
<dbReference type="Proteomes" id="UP000018050">
    <property type="component" value="Unassembled WGS sequence"/>
</dbReference>
<feature type="region of interest" description="Disordered" evidence="2">
    <location>
        <begin position="201"/>
        <end position="317"/>
    </location>
</feature>
<feature type="compositionally biased region" description="Low complexity" evidence="2">
    <location>
        <begin position="508"/>
        <end position="655"/>
    </location>
</feature>
<dbReference type="AlphaFoldDB" id="U6GAC5"/>
<dbReference type="Pfam" id="PF00076">
    <property type="entry name" value="RRM_1"/>
    <property type="match status" value="1"/>
</dbReference>
<dbReference type="GO" id="GO:0003723">
    <property type="term" value="F:RNA binding"/>
    <property type="evidence" value="ECO:0007669"/>
    <property type="project" value="UniProtKB-UniRule"/>
</dbReference>
<feature type="compositionally biased region" description="Gly residues" evidence="2">
    <location>
        <begin position="86"/>
        <end position="96"/>
    </location>
</feature>
<keyword evidence="1" id="KW-0694">RNA-binding</keyword>
<dbReference type="GeneID" id="25269796"/>
<protein>
    <submittedName>
        <fullName evidence="4">RNA binding motif-containing zinc finger protein, putative</fullName>
    </submittedName>
</protein>
<dbReference type="VEuPathDB" id="ToxoDB:EAH_00017260"/>
<gene>
    <name evidence="4" type="ORF">EAH_00017260</name>
</gene>
<dbReference type="InterPro" id="IPR012677">
    <property type="entry name" value="Nucleotide-bd_a/b_plait_sf"/>
</dbReference>
<feature type="region of interest" description="Disordered" evidence="2">
    <location>
        <begin position="1"/>
        <end position="44"/>
    </location>
</feature>
<name>U6GAC5_EIMAC</name>
<reference evidence="4" key="1">
    <citation type="submission" date="2013-10" db="EMBL/GenBank/DDBJ databases">
        <title>Genomic analysis of the causative agents of coccidiosis in chickens.</title>
        <authorList>
            <person name="Reid A.J."/>
            <person name="Blake D."/>
            <person name="Billington K."/>
            <person name="Browne H."/>
            <person name="Dunn M."/>
            <person name="Hung S."/>
            <person name="Kawahara F."/>
            <person name="Miranda-Saavedra D."/>
            <person name="Mourier T."/>
            <person name="Nagra H."/>
            <person name="Otto T.D."/>
            <person name="Rawlings N."/>
            <person name="Sanchez A."/>
            <person name="Sanders M."/>
            <person name="Subramaniam C."/>
            <person name="Tay Y."/>
            <person name="Dear P."/>
            <person name="Doerig C."/>
            <person name="Gruber A."/>
            <person name="Parkinson J."/>
            <person name="Shirley M."/>
            <person name="Wan K.L."/>
            <person name="Berriman M."/>
            <person name="Tomley F."/>
            <person name="Pain A."/>
        </authorList>
    </citation>
    <scope>NUCLEOTIDE SEQUENCE</scope>
    <source>
        <strain evidence="4">Houghton</strain>
    </source>
</reference>
<evidence type="ECO:0000259" key="3">
    <source>
        <dbReference type="PROSITE" id="PS50102"/>
    </source>
</evidence>
<dbReference type="SUPFAM" id="SSF54928">
    <property type="entry name" value="RNA-binding domain, RBD"/>
    <property type="match status" value="1"/>
</dbReference>
<dbReference type="InterPro" id="IPR012921">
    <property type="entry name" value="SPOC_C"/>
</dbReference>
<evidence type="ECO:0000313" key="5">
    <source>
        <dbReference type="Proteomes" id="UP000018050"/>
    </source>
</evidence>
<feature type="compositionally biased region" description="Low complexity" evidence="2">
    <location>
        <begin position="74"/>
        <end position="85"/>
    </location>
</feature>
<proteinExistence type="predicted"/>
<dbReference type="CDD" id="cd00590">
    <property type="entry name" value="RRM_SF"/>
    <property type="match status" value="1"/>
</dbReference>
<feature type="compositionally biased region" description="Basic and acidic residues" evidence="2">
    <location>
        <begin position="240"/>
        <end position="291"/>
    </location>
</feature>
<feature type="region of interest" description="Disordered" evidence="2">
    <location>
        <begin position="342"/>
        <end position="379"/>
    </location>
</feature>
<dbReference type="Pfam" id="PF07744">
    <property type="entry name" value="SPOC"/>
    <property type="match status" value="1"/>
</dbReference>
<dbReference type="SMART" id="SM00360">
    <property type="entry name" value="RRM"/>
    <property type="match status" value="1"/>
</dbReference>
<dbReference type="CDD" id="cd21546">
    <property type="entry name" value="SPOC_FPA-like"/>
    <property type="match status" value="1"/>
</dbReference>
<accession>U6GAC5</accession>
<dbReference type="PANTHER" id="PTHR23147">
    <property type="entry name" value="SERINE/ARGININE RICH SPLICING FACTOR"/>
    <property type="match status" value="1"/>
</dbReference>
<feature type="region of interest" description="Disordered" evidence="2">
    <location>
        <begin position="508"/>
        <end position="680"/>
    </location>
</feature>
<dbReference type="OrthoDB" id="639027at2759"/>
<feature type="domain" description="RRM" evidence="3">
    <location>
        <begin position="122"/>
        <end position="200"/>
    </location>
</feature>
<dbReference type="Gene3D" id="3.30.70.330">
    <property type="match status" value="1"/>
</dbReference>
<organism evidence="4 5">
    <name type="scientific">Eimeria acervulina</name>
    <name type="common">Coccidian parasite</name>
    <dbReference type="NCBI Taxonomy" id="5801"/>
    <lineage>
        <taxon>Eukaryota</taxon>
        <taxon>Sar</taxon>
        <taxon>Alveolata</taxon>
        <taxon>Apicomplexa</taxon>
        <taxon>Conoidasida</taxon>
        <taxon>Coccidia</taxon>
        <taxon>Eucoccidiorida</taxon>
        <taxon>Eimeriorina</taxon>
        <taxon>Eimeriidae</taxon>
        <taxon>Eimeria</taxon>
    </lineage>
</organism>
<feature type="compositionally biased region" description="Low complexity" evidence="2">
    <location>
        <begin position="350"/>
        <end position="379"/>
    </location>
</feature>
<dbReference type="PROSITE" id="PS50102">
    <property type="entry name" value="RRM"/>
    <property type="match status" value="1"/>
</dbReference>
<evidence type="ECO:0000256" key="1">
    <source>
        <dbReference type="PROSITE-ProRule" id="PRU00176"/>
    </source>
</evidence>
<dbReference type="InterPro" id="IPR000504">
    <property type="entry name" value="RRM_dom"/>
</dbReference>
<reference evidence="4" key="2">
    <citation type="submission" date="2013-10" db="EMBL/GenBank/DDBJ databases">
        <authorList>
            <person name="Aslett M."/>
        </authorList>
    </citation>
    <scope>NUCLEOTIDE SEQUENCE</scope>
    <source>
        <strain evidence="4">Houghton</strain>
    </source>
</reference>
<sequence>MDGSFQAPHGTSAGLSGGPPPLPGGPPPVGGLPTGGFQAASNAGGSLPPLLPGLPYPPQALLGGGGGTGLAPPVLGAPPAVAPGSAGNGEDGGAPSGGAPSWTLEGRGRAEGAPRQSSTGGRNLYIHNVSKEAREADVRAFFSQCGEVESVALRVNQRVGPNAVYAFVLYKNAEDARRCFETLNGKTFMGRCVRVEYQRGRAGGRNGGADDAGSEAGSELHAAAAGSSSNSSRRPNRGKQHTERGGNRSDRDWDRRGRQPMRPVDDERRDGDPRIRDWGHDEDAMYRRDVHNGLMLPPQPQPPPQQQQQQPPEQLQQQLEVPVAREPLLLFPLLQQHRARQGFPFPKDFSSSPAAAPGAASGLPAAATGAGSAGTPCGAGSQWRWTLGRNDRKKVAVTALCLQGEVPLEMQQLQSMLNVSHRSKCEELALKPMDAAVLLQPASPENEASFNEYLSYFRSKERAGVACLPGGVFLYFVPPGFQVFDKYRYLFPQHLRASNSVMIGLLGPSPHSGSAAGASHAAPEQQQQPQQQWQQQQLPGSAPQQAWPQQQPWQQQHQQQQPSWQQPQLQQGWAQQQQTTQAKQQFGMTQSWQQQPPQQQQPQQWSPDPLQQQQEQVPPVQQQQQVPPMQQPQQPWQQQQQQQQSWHQQPPQQQSGSSPTTMPEQQQQQEGPAGGISWMQQLSNMAAFLGAKK</sequence>
<dbReference type="InterPro" id="IPR035979">
    <property type="entry name" value="RBD_domain_sf"/>
</dbReference>
<dbReference type="OMA" id="HRSKCEE"/>
<feature type="compositionally biased region" description="Low complexity" evidence="2">
    <location>
        <begin position="306"/>
        <end position="317"/>
    </location>
</feature>
<feature type="region of interest" description="Disordered" evidence="2">
    <location>
        <begin position="74"/>
        <end position="123"/>
    </location>
</feature>
<dbReference type="InterPro" id="IPR050907">
    <property type="entry name" value="SRSF"/>
</dbReference>
<dbReference type="RefSeq" id="XP_013253153.1">
    <property type="nucleotide sequence ID" value="XM_013397699.1"/>
</dbReference>
<evidence type="ECO:0000313" key="4">
    <source>
        <dbReference type="EMBL" id="CDI76298.1"/>
    </source>
</evidence>